<feature type="transmembrane region" description="Helical" evidence="1">
    <location>
        <begin position="567"/>
        <end position="587"/>
    </location>
</feature>
<evidence type="ECO:0000313" key="3">
    <source>
        <dbReference type="EMBL" id="QBE65779.1"/>
    </source>
</evidence>
<keyword evidence="1" id="KW-0812">Transmembrane</keyword>
<evidence type="ECO:0000256" key="1">
    <source>
        <dbReference type="SAM" id="Phobius"/>
    </source>
</evidence>
<dbReference type="Proteomes" id="UP000290637">
    <property type="component" value="Chromosome"/>
</dbReference>
<protein>
    <submittedName>
        <fullName evidence="3">Uncharacterized protein</fullName>
    </submittedName>
</protein>
<dbReference type="EMBL" id="CP035913">
    <property type="protein sequence ID" value="QBE65779.1"/>
    <property type="molecule type" value="Genomic_DNA"/>
</dbReference>
<evidence type="ECO:0000256" key="2">
    <source>
        <dbReference type="SAM" id="SignalP"/>
    </source>
</evidence>
<feature type="transmembrane region" description="Helical" evidence="1">
    <location>
        <begin position="490"/>
        <end position="510"/>
    </location>
</feature>
<keyword evidence="1" id="KW-1133">Transmembrane helix</keyword>
<gene>
    <name evidence="3" type="ORF">EWM63_24690</name>
</gene>
<feature type="chain" id="PRO_5020267849" evidence="2">
    <location>
        <begin position="31"/>
        <end position="593"/>
    </location>
</feature>
<accession>A0A4P6L2Z2</accession>
<feature type="transmembrane region" description="Helical" evidence="1">
    <location>
        <begin position="541"/>
        <end position="561"/>
    </location>
</feature>
<sequence length="593" mass="61836">MVKFSARVSIGMGLAVCTALLLAGAAAVRAQGTAQPAANQNQPGGDPKAQAAAAAKAKADLADAAAAKAKADADAAATAAAKAKTAADAAATVAATTKTESDTAGAAKAKADAEAATTTAAIAKTNADAIAADATTARAEANIAAIAAANARVAADAALAARQSSDAGGSTDTNEPDLTVKTECVLVSDSGLLGTLIRDSPKNDASVITGTGASDKCSILEGRQGTLNGTGDLTIAVNRVSLQAFVDAKKNEPGQLVLFLNGVELLTDGRLIGSEQNATMTALRFRISQGKESQLLWSMLYADGALYEARPLRAALGWKAASAARSSIIPTRPEITANVQATTVLQLWLAVLLVALTVGAVFYTATNNDALRDAKLPAWWHDALKLRRETARKPLADREQYIAGLFPLVPRTPADLTAYQTLAENALAGQLVAPADVQTTSIGLALRPKARWKPPRATYSLSRTQLALWFTFTVAAGLFLWMLYGDLRRIDGSLLGLLGISGATAGFSWIADRNGPDRPYVPSQSFLHDLMTDFDERQQMYRYQAVIVNLLLLVVGVIHVVEQLSYPVFDGSWLIFLGISGAIYGTGKGTNET</sequence>
<name>A0A4P6L2Z2_9BURK</name>
<proteinExistence type="predicted"/>
<keyword evidence="4" id="KW-1185">Reference proteome</keyword>
<keyword evidence="2" id="KW-0732">Signal</keyword>
<dbReference type="OrthoDB" id="9154073at2"/>
<feature type="transmembrane region" description="Helical" evidence="1">
    <location>
        <begin position="466"/>
        <end position="484"/>
    </location>
</feature>
<feature type="transmembrane region" description="Helical" evidence="1">
    <location>
        <begin position="345"/>
        <end position="365"/>
    </location>
</feature>
<dbReference type="AlphaFoldDB" id="A0A4P6L2Z2"/>
<reference evidence="3 4" key="1">
    <citation type="submission" date="2019-02" db="EMBL/GenBank/DDBJ databases">
        <title>Draft Genome Sequences of Six Type Strains of the Genus Massilia.</title>
        <authorList>
            <person name="Miess H."/>
            <person name="Frediansyhah A."/>
            <person name="Gross H."/>
        </authorList>
    </citation>
    <scope>NUCLEOTIDE SEQUENCE [LARGE SCALE GENOMIC DNA]</scope>
    <source>
        <strain evidence="3 4">DSM 17473</strain>
    </source>
</reference>
<organism evidence="3 4">
    <name type="scientific">Pseudoduganella lutea</name>
    <dbReference type="NCBI Taxonomy" id="321985"/>
    <lineage>
        <taxon>Bacteria</taxon>
        <taxon>Pseudomonadati</taxon>
        <taxon>Pseudomonadota</taxon>
        <taxon>Betaproteobacteria</taxon>
        <taxon>Burkholderiales</taxon>
        <taxon>Oxalobacteraceae</taxon>
        <taxon>Telluria group</taxon>
        <taxon>Pseudoduganella</taxon>
    </lineage>
</organism>
<feature type="signal peptide" evidence="2">
    <location>
        <begin position="1"/>
        <end position="30"/>
    </location>
</feature>
<dbReference type="KEGG" id="plue:EWM63_24690"/>
<evidence type="ECO:0000313" key="4">
    <source>
        <dbReference type="Proteomes" id="UP000290637"/>
    </source>
</evidence>
<keyword evidence="1" id="KW-0472">Membrane</keyword>